<dbReference type="RefSeq" id="WP_052113382.1">
    <property type="nucleotide sequence ID" value="NZ_BJYK01000001.1"/>
</dbReference>
<comment type="caution">
    <text evidence="2">The sequence shown here is derived from an EMBL/GenBank/DDBJ whole genome shotgun (WGS) entry which is preliminary data.</text>
</comment>
<organism evidence="2 3">
    <name type="scientific">Actinotalea fermentans</name>
    <dbReference type="NCBI Taxonomy" id="43671"/>
    <lineage>
        <taxon>Bacteria</taxon>
        <taxon>Bacillati</taxon>
        <taxon>Actinomycetota</taxon>
        <taxon>Actinomycetes</taxon>
        <taxon>Micrococcales</taxon>
        <taxon>Cellulomonadaceae</taxon>
        <taxon>Actinotalea</taxon>
    </lineage>
</organism>
<name>A0A511YTT8_9CELL</name>
<dbReference type="Proteomes" id="UP000321484">
    <property type="component" value="Unassembled WGS sequence"/>
</dbReference>
<protein>
    <recommendedName>
        <fullName evidence="4">YtxH domain-containing protein</fullName>
    </recommendedName>
</protein>
<accession>A0A511YTT8</accession>
<evidence type="ECO:0000256" key="1">
    <source>
        <dbReference type="SAM" id="MobiDB-lite"/>
    </source>
</evidence>
<sequence length="104" mass="11158">MRTKAAFLVGGAIGYVLGTRAGREQFEKIRAQAQKLWEDPRVKSTVSDVEQRAATIVKEKAPEIREKVTEAVRSATDTVRSRTGEGDSPYGTTSGTTSTPGATS</sequence>
<keyword evidence="3" id="KW-1185">Reference proteome</keyword>
<proteinExistence type="predicted"/>
<reference evidence="2 3" key="1">
    <citation type="submission" date="2019-07" db="EMBL/GenBank/DDBJ databases">
        <title>Whole genome shotgun sequence of Actinotalea fermentans NBRC 105374.</title>
        <authorList>
            <person name="Hosoyama A."/>
            <person name="Uohara A."/>
            <person name="Ohji S."/>
            <person name="Ichikawa N."/>
        </authorList>
    </citation>
    <scope>NUCLEOTIDE SEQUENCE [LARGE SCALE GENOMIC DNA]</scope>
    <source>
        <strain evidence="2 3">NBRC 105374</strain>
    </source>
</reference>
<feature type="compositionally biased region" description="Low complexity" evidence="1">
    <location>
        <begin position="86"/>
        <end position="104"/>
    </location>
</feature>
<evidence type="ECO:0008006" key="4">
    <source>
        <dbReference type="Google" id="ProtNLM"/>
    </source>
</evidence>
<feature type="region of interest" description="Disordered" evidence="1">
    <location>
        <begin position="67"/>
        <end position="104"/>
    </location>
</feature>
<evidence type="ECO:0000313" key="2">
    <source>
        <dbReference type="EMBL" id="GEN78605.1"/>
    </source>
</evidence>
<dbReference type="EMBL" id="BJYK01000001">
    <property type="protein sequence ID" value="GEN78605.1"/>
    <property type="molecule type" value="Genomic_DNA"/>
</dbReference>
<evidence type="ECO:0000313" key="3">
    <source>
        <dbReference type="Proteomes" id="UP000321484"/>
    </source>
</evidence>
<dbReference type="AlphaFoldDB" id="A0A511YTT8"/>
<gene>
    <name evidence="2" type="ORF">AFE02nite_03390</name>
</gene>
<dbReference type="OrthoDB" id="5125216at2"/>